<protein>
    <submittedName>
        <fullName evidence="1">Uncharacterized protein</fullName>
    </submittedName>
</protein>
<dbReference type="EMBL" id="CM046391">
    <property type="protein sequence ID" value="KAI8560438.1"/>
    <property type="molecule type" value="Genomic_DNA"/>
</dbReference>
<name>A0ACC0P6S2_RHOML</name>
<accession>A0ACC0P6S2</accession>
<organism evidence="1 2">
    <name type="scientific">Rhododendron molle</name>
    <name type="common">Chinese azalea</name>
    <name type="synonym">Azalea mollis</name>
    <dbReference type="NCBI Taxonomy" id="49168"/>
    <lineage>
        <taxon>Eukaryota</taxon>
        <taxon>Viridiplantae</taxon>
        <taxon>Streptophyta</taxon>
        <taxon>Embryophyta</taxon>
        <taxon>Tracheophyta</taxon>
        <taxon>Spermatophyta</taxon>
        <taxon>Magnoliopsida</taxon>
        <taxon>eudicotyledons</taxon>
        <taxon>Gunneridae</taxon>
        <taxon>Pentapetalae</taxon>
        <taxon>asterids</taxon>
        <taxon>Ericales</taxon>
        <taxon>Ericaceae</taxon>
        <taxon>Ericoideae</taxon>
        <taxon>Rhodoreae</taxon>
        <taxon>Rhododendron</taxon>
    </lineage>
</organism>
<proteinExistence type="predicted"/>
<keyword evidence="2" id="KW-1185">Reference proteome</keyword>
<sequence>MATEVVTSTSAVVASGGDGGSGQQQEVGDAEKDRATEENLCTTVLAGAVGSIVESGGSGTVAEGLSIVGGSSDGGGSSGAVGDVPGPNGSPPRDPARGKSIVIAEEEEEPTEVPVVEYREQDVAFRPTASAVTSSRHIPVTKQDIVEHLPDDMLAKLLEENPLIGEMVLKAKEEQAQAITTWEAAEKAERERKDREEPLQEMEAKERAAEEAQGPRVTAVAEAAAMRRPDYVADTYTPPMQHLLIPSGFSAYTPQRSEYDDETVLRDPQIHIANTWAEEGAAQRDIRGFRGACRSLVLYEALPQMVRDLVDAAGFGEFIRTLTWSRIDHAVLVALAERSRDTTNTFHLPPGEMTVTPADFTAITGLRVGGEPIPFDSGIQNDQVALEWFLGDAPKIEEGMAKYEQFTKYLKEKVTTEREAEQMARAYLLYLFGATLYPNRRSRVRVSYLPALRDLRTASRFDWGGAALGTAYAFLGNSSRTGKSTAGYWRVWELWAYEVLRMYLPQCKHPDLSTLPRALVWSKKYIGLKEGRGSLNAYRLYLDELRASQINWNPWSVAGAEPEYLARSRAITASRVLLESAFGRQWYLGDRVSRQSLGYTAFQVPGPLPPRASHTSTYTRAELERFTQPDTELRHHLRPEMDYAESQRDHLERPLGFRAFRDVRSQARGAAEERRAASERARGSEGLVRHHAGVPVRGGPPEMSWIVPIVDAQGNPAEIHLAPARVEPPPVTVPVPNEWVNETIRRMLAFENLVRRGAGGFPLELRYPVPSPPRAQRAAAKKTQAQGQATSRSKRTRSPPQKKLAARTTAPPATSQRQTRSLQSAAASKEAARQAAVRAKEQFRIVVRKRPAPEEQRAQKKPKLVLLPTSEDEEEDDGKEEEDEEEGEKEEEHSSACSDSDDSVNDPAYKDDPKERANGSDDDGDDDGGNTGLKDWLGGED</sequence>
<evidence type="ECO:0000313" key="2">
    <source>
        <dbReference type="Proteomes" id="UP001062846"/>
    </source>
</evidence>
<evidence type="ECO:0000313" key="1">
    <source>
        <dbReference type="EMBL" id="KAI8560438.1"/>
    </source>
</evidence>
<dbReference type="Proteomes" id="UP001062846">
    <property type="component" value="Chromosome 4"/>
</dbReference>
<gene>
    <name evidence="1" type="ORF">RHMOL_Rhmol04G0255200</name>
</gene>
<reference evidence="1" key="1">
    <citation type="submission" date="2022-02" db="EMBL/GenBank/DDBJ databases">
        <title>Plant Genome Project.</title>
        <authorList>
            <person name="Zhang R.-G."/>
        </authorList>
    </citation>
    <scope>NUCLEOTIDE SEQUENCE</scope>
    <source>
        <strain evidence="1">AT1</strain>
    </source>
</reference>
<comment type="caution">
    <text evidence="1">The sequence shown here is derived from an EMBL/GenBank/DDBJ whole genome shotgun (WGS) entry which is preliminary data.</text>
</comment>